<reference evidence="7" key="1">
    <citation type="journal article" date="2019" name="Int. J. Syst. Evol. Microbiol.">
        <title>The Global Catalogue of Microorganisms (GCM) 10K type strain sequencing project: providing services to taxonomists for standard genome sequencing and annotation.</title>
        <authorList>
            <consortium name="The Broad Institute Genomics Platform"/>
            <consortium name="The Broad Institute Genome Sequencing Center for Infectious Disease"/>
            <person name="Wu L."/>
            <person name="Ma J."/>
        </authorList>
    </citation>
    <scope>NUCLEOTIDE SEQUENCE [LARGE SCALE GENOMIC DNA]</scope>
    <source>
        <strain evidence="7">CCUG 57401</strain>
    </source>
</reference>
<sequence length="250" mass="27452">MQARQMPDQPPLDNVLLAALPWNEYERLLPALQPCLLERGLTVHEAGMREGHLYFITSGIVGKSHELENGDSATYALTGREGAVGIGLLLGAEDAPGRFTVIASGSAWRLRADHARQEFERNGALRRLLLRHTHALMAQIAQSAVCNQHHSLEQRLCRLVLSCLDRLRSNELVLTHQLAADMLGVRRETVTVAAGRLEALGLILWGRGHIEMLDRAAMQAHACECYAAVSREYLRSRPAALVPAGETCGS</sequence>
<dbReference type="Gene3D" id="2.60.120.10">
    <property type="entry name" value="Jelly Rolls"/>
    <property type="match status" value="1"/>
</dbReference>
<dbReference type="InterPro" id="IPR012318">
    <property type="entry name" value="HTH_CRP"/>
</dbReference>
<evidence type="ECO:0000313" key="7">
    <source>
        <dbReference type="Proteomes" id="UP001596037"/>
    </source>
</evidence>
<keyword evidence="3" id="KW-0804">Transcription</keyword>
<keyword evidence="2" id="KW-0238">DNA-binding</keyword>
<dbReference type="RefSeq" id="WP_376852516.1">
    <property type="nucleotide sequence ID" value="NZ_JBHSMF010000015.1"/>
</dbReference>
<dbReference type="EMBL" id="JBHSMF010000015">
    <property type="protein sequence ID" value="MFC5500264.1"/>
    <property type="molecule type" value="Genomic_DNA"/>
</dbReference>
<evidence type="ECO:0000256" key="3">
    <source>
        <dbReference type="ARBA" id="ARBA00023163"/>
    </source>
</evidence>
<feature type="domain" description="Cyclic nucleotide-binding" evidence="4">
    <location>
        <begin position="16"/>
        <end position="103"/>
    </location>
</feature>
<feature type="domain" description="HTH crp-type" evidence="5">
    <location>
        <begin position="150"/>
        <end position="216"/>
    </location>
</feature>
<dbReference type="Pfam" id="PF00027">
    <property type="entry name" value="cNMP_binding"/>
    <property type="match status" value="1"/>
</dbReference>
<gene>
    <name evidence="6" type="ORF">ACFPOE_22165</name>
</gene>
<dbReference type="SUPFAM" id="SSF46785">
    <property type="entry name" value="Winged helix' DNA-binding domain"/>
    <property type="match status" value="1"/>
</dbReference>
<evidence type="ECO:0000256" key="2">
    <source>
        <dbReference type="ARBA" id="ARBA00023125"/>
    </source>
</evidence>
<dbReference type="SMART" id="SM00100">
    <property type="entry name" value="cNMP"/>
    <property type="match status" value="1"/>
</dbReference>
<dbReference type="SMART" id="SM00419">
    <property type="entry name" value="HTH_CRP"/>
    <property type="match status" value="1"/>
</dbReference>
<dbReference type="PANTHER" id="PTHR24567">
    <property type="entry name" value="CRP FAMILY TRANSCRIPTIONAL REGULATORY PROTEIN"/>
    <property type="match status" value="1"/>
</dbReference>
<dbReference type="PROSITE" id="PS50042">
    <property type="entry name" value="CNMP_BINDING_3"/>
    <property type="match status" value="1"/>
</dbReference>
<dbReference type="InterPro" id="IPR000595">
    <property type="entry name" value="cNMP-bd_dom"/>
</dbReference>
<organism evidence="6 7">
    <name type="scientific">Caenimonas terrae</name>
    <dbReference type="NCBI Taxonomy" id="696074"/>
    <lineage>
        <taxon>Bacteria</taxon>
        <taxon>Pseudomonadati</taxon>
        <taxon>Pseudomonadota</taxon>
        <taxon>Betaproteobacteria</taxon>
        <taxon>Burkholderiales</taxon>
        <taxon>Comamonadaceae</taxon>
        <taxon>Caenimonas</taxon>
    </lineage>
</organism>
<proteinExistence type="predicted"/>
<keyword evidence="1" id="KW-0805">Transcription regulation</keyword>
<accession>A0ABW0NIP1</accession>
<dbReference type="Pfam" id="PF13545">
    <property type="entry name" value="HTH_Crp_2"/>
    <property type="match status" value="1"/>
</dbReference>
<dbReference type="InterPro" id="IPR036390">
    <property type="entry name" value="WH_DNA-bd_sf"/>
</dbReference>
<dbReference type="InterPro" id="IPR018490">
    <property type="entry name" value="cNMP-bd_dom_sf"/>
</dbReference>
<protein>
    <submittedName>
        <fullName evidence="6">Crp/Fnr family transcriptional regulator</fullName>
    </submittedName>
</protein>
<name>A0ABW0NIP1_9BURK</name>
<dbReference type="SUPFAM" id="SSF51206">
    <property type="entry name" value="cAMP-binding domain-like"/>
    <property type="match status" value="1"/>
</dbReference>
<dbReference type="PANTHER" id="PTHR24567:SF74">
    <property type="entry name" value="HTH-TYPE TRANSCRIPTIONAL REGULATOR ARCR"/>
    <property type="match status" value="1"/>
</dbReference>
<keyword evidence="7" id="KW-1185">Reference proteome</keyword>
<evidence type="ECO:0000259" key="4">
    <source>
        <dbReference type="PROSITE" id="PS50042"/>
    </source>
</evidence>
<evidence type="ECO:0000313" key="6">
    <source>
        <dbReference type="EMBL" id="MFC5500264.1"/>
    </source>
</evidence>
<evidence type="ECO:0000259" key="5">
    <source>
        <dbReference type="PROSITE" id="PS51063"/>
    </source>
</evidence>
<dbReference type="PROSITE" id="PS51063">
    <property type="entry name" value="HTH_CRP_2"/>
    <property type="match status" value="1"/>
</dbReference>
<comment type="caution">
    <text evidence="6">The sequence shown here is derived from an EMBL/GenBank/DDBJ whole genome shotgun (WGS) entry which is preliminary data.</text>
</comment>
<evidence type="ECO:0000256" key="1">
    <source>
        <dbReference type="ARBA" id="ARBA00023015"/>
    </source>
</evidence>
<dbReference type="Proteomes" id="UP001596037">
    <property type="component" value="Unassembled WGS sequence"/>
</dbReference>
<dbReference type="InterPro" id="IPR014710">
    <property type="entry name" value="RmlC-like_jellyroll"/>
</dbReference>
<dbReference type="InterPro" id="IPR050397">
    <property type="entry name" value="Env_Response_Regulators"/>
</dbReference>